<accession>A0ABV9MY10</accession>
<dbReference type="InterPro" id="IPR045749">
    <property type="entry name" value="DUF6090"/>
</dbReference>
<reference evidence="3" key="1">
    <citation type="journal article" date="2019" name="Int. J. Syst. Evol. Microbiol.">
        <title>The Global Catalogue of Microorganisms (GCM) 10K type strain sequencing project: providing services to taxonomists for standard genome sequencing and annotation.</title>
        <authorList>
            <consortium name="The Broad Institute Genomics Platform"/>
            <consortium name="The Broad Institute Genome Sequencing Center for Infectious Disease"/>
            <person name="Wu L."/>
            <person name="Ma J."/>
        </authorList>
    </citation>
    <scope>NUCLEOTIDE SEQUENCE [LARGE SCALE GENOMIC DNA]</scope>
    <source>
        <strain evidence="3">CCUG 63682</strain>
    </source>
</reference>
<evidence type="ECO:0000313" key="3">
    <source>
        <dbReference type="Proteomes" id="UP001595953"/>
    </source>
</evidence>
<name>A0ABV9MY10_9FLAO</name>
<organism evidence="2 3">
    <name type="scientific">Geojedonia litorea</name>
    <dbReference type="NCBI Taxonomy" id="1268269"/>
    <lineage>
        <taxon>Bacteria</taxon>
        <taxon>Pseudomonadati</taxon>
        <taxon>Bacteroidota</taxon>
        <taxon>Flavobacteriia</taxon>
        <taxon>Flavobacteriales</taxon>
        <taxon>Flavobacteriaceae</taxon>
        <taxon>Geojedonia</taxon>
    </lineage>
</organism>
<proteinExistence type="predicted"/>
<dbReference type="Pfam" id="PF19578">
    <property type="entry name" value="DUF6090"/>
    <property type="match status" value="1"/>
</dbReference>
<dbReference type="RefSeq" id="WP_387960010.1">
    <property type="nucleotide sequence ID" value="NZ_JBHSGP010000004.1"/>
</dbReference>
<evidence type="ECO:0000313" key="2">
    <source>
        <dbReference type="EMBL" id="MFC4720852.1"/>
    </source>
</evidence>
<evidence type="ECO:0000256" key="1">
    <source>
        <dbReference type="SAM" id="Phobius"/>
    </source>
</evidence>
<keyword evidence="1" id="KW-1133">Transmembrane helix</keyword>
<keyword evidence="1" id="KW-0472">Membrane</keyword>
<keyword evidence="1" id="KW-0812">Transmembrane</keyword>
<comment type="caution">
    <text evidence="2">The sequence shown here is derived from an EMBL/GenBank/DDBJ whole genome shotgun (WGS) entry which is preliminary data.</text>
</comment>
<dbReference type="EMBL" id="JBHSGP010000004">
    <property type="protein sequence ID" value="MFC4720852.1"/>
    <property type="molecule type" value="Genomic_DNA"/>
</dbReference>
<sequence length="253" mass="29600">MIKFFRQIRQNLIMENKTSKYLKYAIGEIVLVVIGILIALQINNWNENRKARNTESTYLENISADLQLNLSSLENFIAEREKSIEASANILPYFDRTAPLDVNKFNKYCVTVMVWYPFEQHNNTYQELLNSGKLNTLSNKAIKDQLQDMQTSFKRIAFVENEMQQDFESYLYDPFFTTIDLNSSLKNFEQQDTNQVIETELNIEQVTKLLNNQAFKNGFVLSSFNSKDLISEYSKMITTTKNLINMIENELKQ</sequence>
<protein>
    <submittedName>
        <fullName evidence="2">DUF6090 family protein</fullName>
    </submittedName>
</protein>
<feature type="transmembrane region" description="Helical" evidence="1">
    <location>
        <begin position="21"/>
        <end position="42"/>
    </location>
</feature>
<dbReference type="Proteomes" id="UP001595953">
    <property type="component" value="Unassembled WGS sequence"/>
</dbReference>
<keyword evidence="3" id="KW-1185">Reference proteome</keyword>
<gene>
    <name evidence="2" type="ORF">ACFO5O_00855</name>
</gene>